<dbReference type="Gene3D" id="2.20.200.10">
    <property type="entry name" value="Outer membrane efflux proteins (OEP)"/>
    <property type="match status" value="1"/>
</dbReference>
<dbReference type="RefSeq" id="WP_228234493.1">
    <property type="nucleotide sequence ID" value="NZ_JAJGNA010000021.1"/>
</dbReference>
<keyword evidence="4" id="KW-1185">Reference proteome</keyword>
<dbReference type="PANTHER" id="PTHR30203">
    <property type="entry name" value="OUTER MEMBRANE CATION EFFLUX PROTEIN"/>
    <property type="match status" value="1"/>
</dbReference>
<dbReference type="InterPro" id="IPR010131">
    <property type="entry name" value="MdtP/NodT-like"/>
</dbReference>
<evidence type="ECO:0000256" key="2">
    <source>
        <dbReference type="RuleBase" id="RU362097"/>
    </source>
</evidence>
<dbReference type="AlphaFoldDB" id="A0A9Q3YND3"/>
<proteinExistence type="inferred from homology"/>
<evidence type="ECO:0000313" key="4">
    <source>
        <dbReference type="Proteomes" id="UP001108027"/>
    </source>
</evidence>
<evidence type="ECO:0000313" key="3">
    <source>
        <dbReference type="EMBL" id="MCC4309734.1"/>
    </source>
</evidence>
<dbReference type="GO" id="GO:0009279">
    <property type="term" value="C:cell outer membrane"/>
    <property type="evidence" value="ECO:0007669"/>
    <property type="project" value="UniProtKB-SubCell"/>
</dbReference>
<dbReference type="InterPro" id="IPR003423">
    <property type="entry name" value="OMP_efflux"/>
</dbReference>
<dbReference type="PROSITE" id="PS51257">
    <property type="entry name" value="PROKAR_LIPOPROTEIN"/>
    <property type="match status" value="1"/>
</dbReference>
<keyword evidence="2" id="KW-0812">Transmembrane</keyword>
<keyword evidence="2" id="KW-1134">Transmembrane beta strand</keyword>
<dbReference type="EMBL" id="JAJGNA010000021">
    <property type="protein sequence ID" value="MCC4309734.1"/>
    <property type="molecule type" value="Genomic_DNA"/>
</dbReference>
<dbReference type="Proteomes" id="UP001108027">
    <property type="component" value="Unassembled WGS sequence"/>
</dbReference>
<comment type="similarity">
    <text evidence="1 2">Belongs to the outer membrane factor (OMF) (TC 1.B.17) family.</text>
</comment>
<name>A0A9Q3YND3_9GAMM</name>
<keyword evidence="2" id="KW-0449">Lipoprotein</keyword>
<comment type="caution">
    <text evidence="3">The sequence shown here is derived from an EMBL/GenBank/DDBJ whole genome shotgun (WGS) entry which is preliminary data.</text>
</comment>
<evidence type="ECO:0000256" key="1">
    <source>
        <dbReference type="ARBA" id="ARBA00007613"/>
    </source>
</evidence>
<protein>
    <submittedName>
        <fullName evidence="3">Efflux transporter outer membrane subunit</fullName>
    </submittedName>
</protein>
<dbReference type="PANTHER" id="PTHR30203:SF33">
    <property type="entry name" value="BLR4455 PROTEIN"/>
    <property type="match status" value="1"/>
</dbReference>
<dbReference type="Pfam" id="PF02321">
    <property type="entry name" value="OEP"/>
    <property type="match status" value="2"/>
</dbReference>
<organism evidence="3 4">
    <name type="scientific">Alloalcanivorax marinus</name>
    <dbReference type="NCBI Taxonomy" id="1177169"/>
    <lineage>
        <taxon>Bacteria</taxon>
        <taxon>Pseudomonadati</taxon>
        <taxon>Pseudomonadota</taxon>
        <taxon>Gammaproteobacteria</taxon>
        <taxon>Oceanospirillales</taxon>
        <taxon>Alcanivoracaceae</taxon>
        <taxon>Alloalcanivorax</taxon>
    </lineage>
</organism>
<dbReference type="Gene3D" id="1.20.1600.10">
    <property type="entry name" value="Outer membrane efflux proteins (OEP)"/>
    <property type="match status" value="1"/>
</dbReference>
<dbReference type="NCBIfam" id="TIGR01845">
    <property type="entry name" value="outer_NodT"/>
    <property type="match status" value="1"/>
</dbReference>
<reference evidence="3" key="1">
    <citation type="submission" date="2021-10" db="EMBL/GenBank/DDBJ databases">
        <title>The diversity and Nitrogen Metabolism of Culturable Nitrate-Utilizing Bacteria Within the Oxygen Minimum Zone of the Changjiang (Yangtze River)Estuary.</title>
        <authorList>
            <person name="Zhang D."/>
            <person name="Zheng J."/>
            <person name="Liu S."/>
            <person name="He W."/>
        </authorList>
    </citation>
    <scope>NUCLEOTIDE SEQUENCE</scope>
    <source>
        <strain evidence="3">FXH-223</strain>
    </source>
</reference>
<dbReference type="GO" id="GO:0015562">
    <property type="term" value="F:efflux transmembrane transporter activity"/>
    <property type="evidence" value="ECO:0007669"/>
    <property type="project" value="InterPro"/>
</dbReference>
<sequence length="471" mass="50111">MNNSGLKLQAASGKRTLVMAAFLLLASGCAVRSGLEMPEPAVPEQWENQLADSRAAVDTPAWWQGFGSDELNRLVARALSDNTDLQAAAARVLQAEGRLRQAGASLFPSLSLGGGASTSGTVGGGDGVDSFRLNANASYELDLWGRLRSNRAIAEANLEASRFDRDSVRLTVLSGVAGTWLQSRYLEDRLALARESLTLSEQVLELVEAKVRYGAVSPQDLAQQRTLVANQRAALPALRQQARETRYALAVLVGDTPQGFALDRGGLADLTLPGVQPGLPVRVLAQRPDVGAALAGVMAADYGVAVARTAWWPSLTLTGSTGYASASLGDLFDGDAVYSLAASLSQLVFDGGATRGQNTAARAAWLEQVAGYQGVLLTALSEVEQSLGNINALDEQDVHRREALRQATRSFQIAEARYREGEIELTSVLDAQTSLNSARQNALELRYNEMLARVTLYRVLGQGLAGLTSTP</sequence>
<comment type="subcellular location">
    <subcellularLocation>
        <location evidence="2">Cell outer membrane</location>
        <topology evidence="2">Lipid-anchor</topology>
    </subcellularLocation>
</comment>
<keyword evidence="2" id="KW-0472">Membrane</keyword>
<accession>A0A9Q3YND3</accession>
<gene>
    <name evidence="3" type="ORF">LL252_14265</name>
</gene>
<keyword evidence="2" id="KW-0564">Palmitate</keyword>
<dbReference type="SUPFAM" id="SSF56954">
    <property type="entry name" value="Outer membrane efflux proteins (OEP)"/>
    <property type="match status" value="1"/>
</dbReference>